<keyword evidence="3" id="KW-1185">Reference proteome</keyword>
<sequence>MGWIHEVNARRLHMIVLGAFNTNTRNKHRKADNITHKLQAVGLTSLLEFHDIEEWTWSRGDCMSQIDDIWASYSILLDLEEPRMTNATLITNGDHKDNRGRLVRFHERLGKTNRKEKLNEQTKPTSKTAMNKRWNTWNNQLRATGIENNELNTSNNKVKPITTRHKCLHTNNKQEIKISQKTVRPRDTKHKQLQENDQQINTNQKYTVQ</sequence>
<protein>
    <submittedName>
        <fullName evidence="2">34717_t:CDS:1</fullName>
    </submittedName>
</protein>
<evidence type="ECO:0000313" key="3">
    <source>
        <dbReference type="Proteomes" id="UP000789901"/>
    </source>
</evidence>
<reference evidence="2 3" key="1">
    <citation type="submission" date="2021-06" db="EMBL/GenBank/DDBJ databases">
        <authorList>
            <person name="Kallberg Y."/>
            <person name="Tangrot J."/>
            <person name="Rosling A."/>
        </authorList>
    </citation>
    <scope>NUCLEOTIDE SEQUENCE [LARGE SCALE GENOMIC DNA]</scope>
    <source>
        <strain evidence="2 3">120-4 pot B 10/14</strain>
    </source>
</reference>
<evidence type="ECO:0000313" key="2">
    <source>
        <dbReference type="EMBL" id="CAG8811422.1"/>
    </source>
</evidence>
<dbReference type="Proteomes" id="UP000789901">
    <property type="component" value="Unassembled WGS sequence"/>
</dbReference>
<dbReference type="EMBL" id="CAJVQB010027920">
    <property type="protein sequence ID" value="CAG8811422.1"/>
    <property type="molecule type" value="Genomic_DNA"/>
</dbReference>
<proteinExistence type="predicted"/>
<feature type="region of interest" description="Disordered" evidence="1">
    <location>
        <begin position="180"/>
        <end position="209"/>
    </location>
</feature>
<evidence type="ECO:0000256" key="1">
    <source>
        <dbReference type="SAM" id="MobiDB-lite"/>
    </source>
</evidence>
<organism evidence="2 3">
    <name type="scientific">Gigaspora margarita</name>
    <dbReference type="NCBI Taxonomy" id="4874"/>
    <lineage>
        <taxon>Eukaryota</taxon>
        <taxon>Fungi</taxon>
        <taxon>Fungi incertae sedis</taxon>
        <taxon>Mucoromycota</taxon>
        <taxon>Glomeromycotina</taxon>
        <taxon>Glomeromycetes</taxon>
        <taxon>Diversisporales</taxon>
        <taxon>Gigasporaceae</taxon>
        <taxon>Gigaspora</taxon>
    </lineage>
</organism>
<feature type="non-terminal residue" evidence="2">
    <location>
        <position position="209"/>
    </location>
</feature>
<name>A0ABN7W155_GIGMA</name>
<accession>A0ABN7W155</accession>
<comment type="caution">
    <text evidence="2">The sequence shown here is derived from an EMBL/GenBank/DDBJ whole genome shotgun (WGS) entry which is preliminary data.</text>
</comment>
<gene>
    <name evidence="2" type="ORF">GMARGA_LOCUS25338</name>
</gene>
<feature type="compositionally biased region" description="Polar residues" evidence="1">
    <location>
        <begin position="195"/>
        <end position="209"/>
    </location>
</feature>
<feature type="compositionally biased region" description="Basic and acidic residues" evidence="1">
    <location>
        <begin position="180"/>
        <end position="194"/>
    </location>
</feature>